<evidence type="ECO:0000256" key="1">
    <source>
        <dbReference type="SAM" id="Phobius"/>
    </source>
</evidence>
<proteinExistence type="predicted"/>
<dbReference type="Proteomes" id="UP000266622">
    <property type="component" value="Unassembled WGS sequence"/>
</dbReference>
<reference evidence="2 3" key="1">
    <citation type="journal article" date="2018" name="Syst. Appl. Microbiol.">
        <title>A new symbiotic nanoarchaeote (Candidatus Nanoclepta minutus) and its host (Zestosphaera tikiterensis gen. nov., sp. nov.) from a New Zealand hot spring.</title>
        <authorList>
            <person name="St John E."/>
            <person name="Liu Y."/>
            <person name="Podar M."/>
            <person name="Stott M.B."/>
            <person name="Meneghin J."/>
            <person name="Chen Z."/>
            <person name="Lagutin K."/>
            <person name="Mitchell K."/>
            <person name="Reysenbach A.L."/>
        </authorList>
    </citation>
    <scope>NUCLEOTIDE SEQUENCE [LARGE SCALE GENOMIC DNA]</scope>
    <source>
        <strain evidence="2">NZ3</strain>
    </source>
</reference>
<keyword evidence="1" id="KW-0812">Transmembrane</keyword>
<sequence>MSILNFLLINKIKMRDIAKAIIILILALFGIYFLESLQKEITTNRCINIPAISENRGVLTKFCIKAIDGSGRVFVEIPSNFQDKYLLSFLFARNAVCKIYEKCNEYDYLFYPEKYFIAEGFSGTAGFGVLIMSVFNSLMNNYATTGFLLPNGIIFPVSGILEKLNASTLNGEKLVAPSNLSDKIVQAYTILDLEEIFFNKEYNLSYEIPKAYFEVMKEVSEDICKDIENSTIKELIENRRFYSAASLCYVEKSNNNKYLPNITEEELDEQIADLEKNLSSIKCDTYVCEELKYQVSSRINLSKDMEDLNKKYWRFYTAEGWYRILISLKDLNRFNTCKKIDEDLNLILYLSESNINLTENCFERREILANFYINLLANLDFDLDKFLESSRKYLLFLYRNNGFSPTSYSYFTYGEDLIRMGKVTDGILYILYGINYAV</sequence>
<protein>
    <recommendedName>
        <fullName evidence="4">Lon proteolytic domain-containing protein</fullName>
    </recommendedName>
</protein>
<accession>A0A397WM52</accession>
<organism evidence="2 3">
    <name type="scientific">Candidatus Nanoclepta minutus</name>
    <dbReference type="NCBI Taxonomy" id="1940235"/>
    <lineage>
        <taxon>Archaea</taxon>
        <taxon>Nanobdellota</taxon>
        <taxon>Candidatus Nanoclepta</taxon>
    </lineage>
</organism>
<evidence type="ECO:0000313" key="3">
    <source>
        <dbReference type="Proteomes" id="UP000266622"/>
    </source>
</evidence>
<comment type="caution">
    <text evidence="2">The sequence shown here is derived from an EMBL/GenBank/DDBJ whole genome shotgun (WGS) entry which is preliminary data.</text>
</comment>
<keyword evidence="1" id="KW-0472">Membrane</keyword>
<dbReference type="AlphaFoldDB" id="A0A397WM52"/>
<feature type="transmembrane region" description="Helical" evidence="1">
    <location>
        <begin position="17"/>
        <end position="34"/>
    </location>
</feature>
<evidence type="ECO:0000313" key="2">
    <source>
        <dbReference type="EMBL" id="RIB35130.1"/>
    </source>
</evidence>
<evidence type="ECO:0008006" key="4">
    <source>
        <dbReference type="Google" id="ProtNLM"/>
    </source>
</evidence>
<gene>
    <name evidence="2" type="ORF">BXU00_02935</name>
</gene>
<name>A0A397WM52_9ARCH</name>
<keyword evidence="1" id="KW-1133">Transmembrane helix</keyword>
<dbReference type="EMBL" id="MWMI01000005">
    <property type="protein sequence ID" value="RIB35130.1"/>
    <property type="molecule type" value="Genomic_DNA"/>
</dbReference>